<comment type="caution">
    <text evidence="2">The sequence shown here is derived from an EMBL/GenBank/DDBJ whole genome shotgun (WGS) entry which is preliminary data.</text>
</comment>
<dbReference type="EMBL" id="CAXIEN010000260">
    <property type="protein sequence ID" value="CAL1290208.1"/>
    <property type="molecule type" value="Genomic_DNA"/>
</dbReference>
<name>A0AAV2B4U4_9ARAC</name>
<dbReference type="Pfam" id="PF17906">
    <property type="entry name" value="HTH_48"/>
    <property type="match status" value="1"/>
</dbReference>
<dbReference type="InterPro" id="IPR052709">
    <property type="entry name" value="Transposase-MT_Hybrid"/>
</dbReference>
<dbReference type="InterPro" id="IPR041426">
    <property type="entry name" value="Mos1_HTH"/>
</dbReference>
<evidence type="ECO:0000313" key="2">
    <source>
        <dbReference type="EMBL" id="CAL1290208.1"/>
    </source>
</evidence>
<accession>A0AAV2B4U4</accession>
<sequence length="156" mass="17739">MRSPFSACVPGSYICWEATEDITGPSDRVYICLRDFKMPPPIESPADCEVRAVIRFLSTKGFKAAAIHRKISDVYSENIMSAGMVQKWVRAFKDGRTNIHDEERRWRSSVITDDLIQKVDSKVKENRRFTISSLSEEFAIVSRIPSNLHGELNAVD</sequence>
<evidence type="ECO:0000313" key="3">
    <source>
        <dbReference type="Proteomes" id="UP001497382"/>
    </source>
</evidence>
<protein>
    <recommendedName>
        <fullName evidence="1">Mos1 transposase HTH domain-containing protein</fullName>
    </recommendedName>
</protein>
<dbReference type="Gene3D" id="1.10.10.1450">
    <property type="match status" value="1"/>
</dbReference>
<dbReference type="AlphaFoldDB" id="A0AAV2B4U4"/>
<dbReference type="PANTHER" id="PTHR46060:SF1">
    <property type="entry name" value="MARINER MOS1 TRANSPOSASE-LIKE PROTEIN"/>
    <property type="match status" value="1"/>
</dbReference>
<reference evidence="2 3" key="1">
    <citation type="submission" date="2024-04" db="EMBL/GenBank/DDBJ databases">
        <authorList>
            <person name="Rising A."/>
            <person name="Reimegard J."/>
            <person name="Sonavane S."/>
            <person name="Akerstrom W."/>
            <person name="Nylinder S."/>
            <person name="Hedman E."/>
            <person name="Kallberg Y."/>
        </authorList>
    </citation>
    <scope>NUCLEOTIDE SEQUENCE [LARGE SCALE GENOMIC DNA]</scope>
</reference>
<feature type="domain" description="Mos1 transposase HTH" evidence="1">
    <location>
        <begin position="50"/>
        <end position="95"/>
    </location>
</feature>
<keyword evidence="3" id="KW-1185">Reference proteome</keyword>
<organism evidence="2 3">
    <name type="scientific">Larinioides sclopetarius</name>
    <dbReference type="NCBI Taxonomy" id="280406"/>
    <lineage>
        <taxon>Eukaryota</taxon>
        <taxon>Metazoa</taxon>
        <taxon>Ecdysozoa</taxon>
        <taxon>Arthropoda</taxon>
        <taxon>Chelicerata</taxon>
        <taxon>Arachnida</taxon>
        <taxon>Araneae</taxon>
        <taxon>Araneomorphae</taxon>
        <taxon>Entelegynae</taxon>
        <taxon>Araneoidea</taxon>
        <taxon>Araneidae</taxon>
        <taxon>Larinioides</taxon>
    </lineage>
</organism>
<dbReference type="Proteomes" id="UP001497382">
    <property type="component" value="Unassembled WGS sequence"/>
</dbReference>
<gene>
    <name evidence="2" type="ORF">LARSCL_LOCUS16342</name>
</gene>
<proteinExistence type="predicted"/>
<evidence type="ECO:0000259" key="1">
    <source>
        <dbReference type="Pfam" id="PF17906"/>
    </source>
</evidence>
<dbReference type="PANTHER" id="PTHR46060">
    <property type="entry name" value="MARINER MOS1 TRANSPOSASE-LIKE PROTEIN"/>
    <property type="match status" value="1"/>
</dbReference>